<keyword evidence="3" id="KW-1185">Reference proteome</keyword>
<dbReference type="Gramene" id="ESQ44564">
    <property type="protein sequence ID" value="ESQ44564"/>
    <property type="gene ID" value="EUTSA_v100034021mg"/>
</dbReference>
<dbReference type="InterPro" id="IPR036047">
    <property type="entry name" value="F-box-like_dom_sf"/>
</dbReference>
<dbReference type="STRING" id="72664.V4LLG8"/>
<dbReference type="SUPFAM" id="SSF81383">
    <property type="entry name" value="F-box domain"/>
    <property type="match status" value="1"/>
</dbReference>
<feature type="domain" description="F-box" evidence="1">
    <location>
        <begin position="9"/>
        <end position="57"/>
    </location>
</feature>
<dbReference type="eggNOG" id="ENOG502SVU0">
    <property type="taxonomic scope" value="Eukaryota"/>
</dbReference>
<dbReference type="Proteomes" id="UP000030689">
    <property type="component" value="Unassembled WGS sequence"/>
</dbReference>
<dbReference type="Gene3D" id="3.80.10.10">
    <property type="entry name" value="Ribonuclease Inhibitor"/>
    <property type="match status" value="1"/>
</dbReference>
<dbReference type="OMA" id="FEWIEYE"/>
<evidence type="ECO:0000313" key="2">
    <source>
        <dbReference type="EMBL" id="ESQ44564.1"/>
    </source>
</evidence>
<dbReference type="InterPro" id="IPR053781">
    <property type="entry name" value="F-box_AtFBL13-like"/>
</dbReference>
<dbReference type="Pfam" id="PF24758">
    <property type="entry name" value="LRR_At5g56370"/>
    <property type="match status" value="1"/>
</dbReference>
<dbReference type="InterPro" id="IPR032675">
    <property type="entry name" value="LRR_dom_sf"/>
</dbReference>
<dbReference type="SUPFAM" id="SSF52058">
    <property type="entry name" value="L domain-like"/>
    <property type="match status" value="1"/>
</dbReference>
<dbReference type="CDD" id="cd22160">
    <property type="entry name" value="F-box_AtFBL13-like"/>
    <property type="match status" value="1"/>
</dbReference>
<dbReference type="InterPro" id="IPR050232">
    <property type="entry name" value="FBL13/AtMIF1-like"/>
</dbReference>
<organism evidence="2 3">
    <name type="scientific">Eutrema salsugineum</name>
    <name type="common">Saltwater cress</name>
    <name type="synonym">Sisymbrium salsugineum</name>
    <dbReference type="NCBI Taxonomy" id="72664"/>
    <lineage>
        <taxon>Eukaryota</taxon>
        <taxon>Viridiplantae</taxon>
        <taxon>Streptophyta</taxon>
        <taxon>Embryophyta</taxon>
        <taxon>Tracheophyta</taxon>
        <taxon>Spermatophyta</taxon>
        <taxon>Magnoliopsida</taxon>
        <taxon>eudicotyledons</taxon>
        <taxon>Gunneridae</taxon>
        <taxon>Pentapetalae</taxon>
        <taxon>rosids</taxon>
        <taxon>malvids</taxon>
        <taxon>Brassicales</taxon>
        <taxon>Brassicaceae</taxon>
        <taxon>Eutremeae</taxon>
        <taxon>Eutrema</taxon>
    </lineage>
</organism>
<sequence>MSEAILEETGRISELPDDLLIRILSLVPTKDAVATMFLSKRWLSIWTMVPTLEYKDNEDEEESQKSVWWFLENSLKLHKAPVIDSLCVELGSRCPIDVNVGKWVENAVDRRVLDLKIKLVWSADPTSLPTRLYSCESLVTLTLSDKILVDFPSSSCLTSLRLLKLYSVVYKDEDSVLRFLSSCPVLKALFVSRENDDNVKKFTVKVPSLWWLWYGKGLNIGDVGDTGRCLVIDTPALVYLHILDSSGDYCLVNNMPCLEEAYIDSKAYPDDRLLRSLSSVLSLELNHET</sequence>
<name>V4LLG8_EUTSA</name>
<dbReference type="KEGG" id="eus:EUTSA_v100034021m"/>
<dbReference type="SMART" id="SM00256">
    <property type="entry name" value="FBOX"/>
    <property type="match status" value="1"/>
</dbReference>
<gene>
    <name evidence="2" type="ORF">EUTSA_v100034021mg</name>
</gene>
<feature type="non-terminal residue" evidence="2">
    <location>
        <position position="289"/>
    </location>
</feature>
<evidence type="ECO:0000313" key="3">
    <source>
        <dbReference type="Proteomes" id="UP000030689"/>
    </source>
</evidence>
<dbReference type="Gene3D" id="1.20.1280.50">
    <property type="match status" value="1"/>
</dbReference>
<accession>V4LLG8</accession>
<dbReference type="Pfam" id="PF00646">
    <property type="entry name" value="F-box"/>
    <property type="match status" value="1"/>
</dbReference>
<dbReference type="AlphaFoldDB" id="V4LLG8"/>
<dbReference type="EMBL" id="KI517441">
    <property type="protein sequence ID" value="ESQ44564.1"/>
    <property type="molecule type" value="Genomic_DNA"/>
</dbReference>
<proteinExistence type="predicted"/>
<dbReference type="PANTHER" id="PTHR31900">
    <property type="entry name" value="F-BOX/RNI SUPERFAMILY PROTEIN-RELATED"/>
    <property type="match status" value="1"/>
</dbReference>
<dbReference type="InterPro" id="IPR055411">
    <property type="entry name" value="LRR_FXL15/At3g58940/PEG3-like"/>
</dbReference>
<evidence type="ECO:0000259" key="1">
    <source>
        <dbReference type="PROSITE" id="PS50181"/>
    </source>
</evidence>
<reference evidence="2 3" key="1">
    <citation type="journal article" date="2013" name="Front. Plant Sci.">
        <title>The Reference Genome of the Halophytic Plant Eutrema salsugineum.</title>
        <authorList>
            <person name="Yang R."/>
            <person name="Jarvis D.E."/>
            <person name="Chen H."/>
            <person name="Beilstein M.A."/>
            <person name="Grimwood J."/>
            <person name="Jenkins J."/>
            <person name="Shu S."/>
            <person name="Prochnik S."/>
            <person name="Xin M."/>
            <person name="Ma C."/>
            <person name="Schmutz J."/>
            <person name="Wing R.A."/>
            <person name="Mitchell-Olds T."/>
            <person name="Schumaker K.S."/>
            <person name="Wang X."/>
        </authorList>
    </citation>
    <scope>NUCLEOTIDE SEQUENCE [LARGE SCALE GENOMIC DNA]</scope>
</reference>
<dbReference type="InterPro" id="IPR001810">
    <property type="entry name" value="F-box_dom"/>
</dbReference>
<protein>
    <recommendedName>
        <fullName evidence="1">F-box domain-containing protein</fullName>
    </recommendedName>
</protein>
<dbReference type="PROSITE" id="PS50181">
    <property type="entry name" value="FBOX"/>
    <property type="match status" value="1"/>
</dbReference>
<dbReference type="PANTHER" id="PTHR31900:SF34">
    <property type="entry name" value="EMB|CAB62440.1-RELATED"/>
    <property type="match status" value="1"/>
</dbReference>